<protein>
    <recommendedName>
        <fullName evidence="3">DUF3168 domain-containing protein</fullName>
    </recommendedName>
</protein>
<gene>
    <name evidence="1" type="ORF">BFN67_03480</name>
</gene>
<sequence length="139" mass="14885">MIEPTIALQTAIRTALVSSPAVTALVPADHIRAGSSRPDKLPAIMMAGAQTQFLGNAAGSQYTARVFLDLHIWAIEDGADTAKAIGFAVSNVLKEAPDAAGFSFDEFSLPAVRWMRDPDPDLAYTHGVLTVECVMRWSL</sequence>
<dbReference type="Gene3D" id="3.30.2000.30">
    <property type="match status" value="1"/>
</dbReference>
<organism evidence="1 2">
    <name type="scientific">Manganibacter manganicus</name>
    <dbReference type="NCBI Taxonomy" id="1873176"/>
    <lineage>
        <taxon>Bacteria</taxon>
        <taxon>Pseudomonadati</taxon>
        <taxon>Pseudomonadota</taxon>
        <taxon>Alphaproteobacteria</taxon>
        <taxon>Hyphomicrobiales</taxon>
        <taxon>Phyllobacteriaceae</taxon>
        <taxon>Manganibacter</taxon>
    </lineage>
</organism>
<reference evidence="1 2" key="1">
    <citation type="journal article" date="2016" name="Int. J. Syst. Evol. Microbiol.">
        <title>Pseudaminobacter manganicus sp. nov., isolated from sludge of a manganese mine.</title>
        <authorList>
            <person name="Li J."/>
            <person name="Huang J."/>
            <person name="Liao S."/>
            <person name="Wang G."/>
        </authorList>
    </citation>
    <scope>NUCLEOTIDE SEQUENCE [LARGE SCALE GENOMIC DNA]</scope>
    <source>
        <strain evidence="1 2">JH-7</strain>
    </source>
</reference>
<dbReference type="Pfam" id="PF11367">
    <property type="entry name" value="Tail_completion_gp17"/>
    <property type="match status" value="1"/>
</dbReference>
<keyword evidence="2" id="KW-1185">Reference proteome</keyword>
<evidence type="ECO:0000313" key="1">
    <source>
        <dbReference type="EMBL" id="OQM74711.1"/>
    </source>
</evidence>
<dbReference type="Proteomes" id="UP000191905">
    <property type="component" value="Unassembled WGS sequence"/>
</dbReference>
<accession>A0A1V8RND5</accession>
<proteinExistence type="predicted"/>
<dbReference type="RefSeq" id="WP_080920250.1">
    <property type="nucleotide sequence ID" value="NZ_MDET01000023.1"/>
</dbReference>
<evidence type="ECO:0000313" key="2">
    <source>
        <dbReference type="Proteomes" id="UP000191905"/>
    </source>
</evidence>
<dbReference type="EMBL" id="MDET01000023">
    <property type="protein sequence ID" value="OQM74711.1"/>
    <property type="molecule type" value="Genomic_DNA"/>
</dbReference>
<comment type="caution">
    <text evidence="1">The sequence shown here is derived from an EMBL/GenBank/DDBJ whole genome shotgun (WGS) entry which is preliminary data.</text>
</comment>
<dbReference type="InterPro" id="IPR053745">
    <property type="entry name" value="Viral_Tail_Comp_sf"/>
</dbReference>
<dbReference type="STRING" id="1873176.BFN67_03480"/>
<evidence type="ECO:0008006" key="3">
    <source>
        <dbReference type="Google" id="ProtNLM"/>
    </source>
</evidence>
<dbReference type="InterPro" id="IPR021508">
    <property type="entry name" value="Gp17-like"/>
</dbReference>
<name>A0A1V8RND5_9HYPH</name>
<dbReference type="AlphaFoldDB" id="A0A1V8RND5"/>
<dbReference type="OrthoDB" id="7630456at2"/>